<evidence type="ECO:0000313" key="9">
    <source>
        <dbReference type="Proteomes" id="UP000076881"/>
    </source>
</evidence>
<sequence>MSIQDQPAQADWSQAAPSSTAQTSRPQEQLTVVDTATTTDQVTYPSGLLLWMVVASCCTVSFLHGLDLTIVAATVPSLTNHLKTVADIGWYSSAYALMTAGLSFSAGKLYSILPLKSLFIASLCIFEAGSLICAAAAMSWMFILGRTVAGIGSAGLVSGSGVEADKRAIISQHVSATTVATATAARGQAIVPTLPSLLQDQIAAAVSQSEISRPGHVPLPTGAVLEPVAIQILSNMLSNRQWTCVVDMEEERLPASHSEAMTQLRTLILPHATVLCTSVDEALALLDDAGAPVPHPRGIPDIQLIGIALRHLGPEYVVIKQEFLDEDEQTTTLLYVLCGPQEKPTYDRLRCANPGLVVGASCYIPSAIAARLAKDDDVPEAVSAAFEHVKSMIERGMIPDDRGSKKSDICIYQESS</sequence>
<name>A0A162K6K0_CORDF</name>
<dbReference type="AlphaFoldDB" id="A0A162K6K0"/>
<keyword evidence="4 6" id="KW-0472">Membrane</keyword>
<gene>
    <name evidence="8" type="ORF">LEL_04476</name>
</gene>
<dbReference type="Gene3D" id="3.40.1190.20">
    <property type="match status" value="1"/>
</dbReference>
<accession>A0A162K6K0</accession>
<dbReference type="Pfam" id="PF08543">
    <property type="entry name" value="Phos_pyr_kin"/>
    <property type="match status" value="1"/>
</dbReference>
<dbReference type="PANTHER" id="PTHR23501:SF198">
    <property type="entry name" value="AZOLE RESISTANCE PROTEIN 1-RELATED"/>
    <property type="match status" value="1"/>
</dbReference>
<evidence type="ECO:0000259" key="7">
    <source>
        <dbReference type="Pfam" id="PF08543"/>
    </source>
</evidence>
<keyword evidence="8" id="KW-0418">Kinase</keyword>
<feature type="transmembrane region" description="Helical" evidence="6">
    <location>
        <begin position="118"/>
        <end position="143"/>
    </location>
</feature>
<evidence type="ECO:0000256" key="2">
    <source>
        <dbReference type="ARBA" id="ARBA00022692"/>
    </source>
</evidence>
<evidence type="ECO:0000256" key="5">
    <source>
        <dbReference type="SAM" id="MobiDB-lite"/>
    </source>
</evidence>
<evidence type="ECO:0000313" key="8">
    <source>
        <dbReference type="EMBL" id="OAA77653.1"/>
    </source>
</evidence>
<dbReference type="SUPFAM" id="SSF53613">
    <property type="entry name" value="Ribokinase-like"/>
    <property type="match status" value="1"/>
</dbReference>
<comment type="caution">
    <text evidence="8">The sequence shown here is derived from an EMBL/GenBank/DDBJ whole genome shotgun (WGS) entry which is preliminary data.</text>
</comment>
<reference evidence="8 9" key="1">
    <citation type="journal article" date="2016" name="Genome Biol. Evol.">
        <title>Divergent and convergent evolution of fungal pathogenicity.</title>
        <authorList>
            <person name="Shang Y."/>
            <person name="Xiao G."/>
            <person name="Zheng P."/>
            <person name="Cen K."/>
            <person name="Zhan S."/>
            <person name="Wang C."/>
        </authorList>
    </citation>
    <scope>NUCLEOTIDE SEQUENCE [LARGE SCALE GENOMIC DNA]</scope>
    <source>
        <strain evidence="8 9">RCEF 1005</strain>
    </source>
</reference>
<dbReference type="GO" id="GO:0005886">
    <property type="term" value="C:plasma membrane"/>
    <property type="evidence" value="ECO:0007669"/>
    <property type="project" value="TreeGrafter"/>
</dbReference>
<evidence type="ECO:0000256" key="3">
    <source>
        <dbReference type="ARBA" id="ARBA00022989"/>
    </source>
</evidence>
<protein>
    <submittedName>
        <fullName evidence="8">Phosphomethylpyrimidine kinase type-1</fullName>
    </submittedName>
</protein>
<dbReference type="InterPro" id="IPR029056">
    <property type="entry name" value="Ribokinase-like"/>
</dbReference>
<comment type="subcellular location">
    <subcellularLocation>
        <location evidence="1">Membrane</location>
        <topology evidence="1">Multi-pass membrane protein</topology>
    </subcellularLocation>
</comment>
<dbReference type="GO" id="GO:0022857">
    <property type="term" value="F:transmembrane transporter activity"/>
    <property type="evidence" value="ECO:0007669"/>
    <property type="project" value="InterPro"/>
</dbReference>
<keyword evidence="8" id="KW-0808">Transferase</keyword>
<dbReference type="EMBL" id="AZHF01000003">
    <property type="protein sequence ID" value="OAA77653.1"/>
    <property type="molecule type" value="Genomic_DNA"/>
</dbReference>
<dbReference type="PANTHER" id="PTHR23501">
    <property type="entry name" value="MAJOR FACILITATOR SUPERFAMILY"/>
    <property type="match status" value="1"/>
</dbReference>
<keyword evidence="2 6" id="KW-0812">Transmembrane</keyword>
<evidence type="ECO:0000256" key="1">
    <source>
        <dbReference type="ARBA" id="ARBA00004141"/>
    </source>
</evidence>
<feature type="transmembrane region" description="Helical" evidence="6">
    <location>
        <begin position="48"/>
        <end position="76"/>
    </location>
</feature>
<dbReference type="SUPFAM" id="SSF103473">
    <property type="entry name" value="MFS general substrate transporter"/>
    <property type="match status" value="1"/>
</dbReference>
<keyword evidence="9" id="KW-1185">Reference proteome</keyword>
<evidence type="ECO:0000256" key="6">
    <source>
        <dbReference type="SAM" id="Phobius"/>
    </source>
</evidence>
<dbReference type="Proteomes" id="UP000076881">
    <property type="component" value="Unassembled WGS sequence"/>
</dbReference>
<feature type="transmembrane region" description="Helical" evidence="6">
    <location>
        <begin position="88"/>
        <end position="106"/>
    </location>
</feature>
<dbReference type="InterPro" id="IPR013749">
    <property type="entry name" value="PM/HMP-P_kinase-1"/>
</dbReference>
<organism evidence="8 9">
    <name type="scientific">Akanthomyces lecanii RCEF 1005</name>
    <dbReference type="NCBI Taxonomy" id="1081108"/>
    <lineage>
        <taxon>Eukaryota</taxon>
        <taxon>Fungi</taxon>
        <taxon>Dikarya</taxon>
        <taxon>Ascomycota</taxon>
        <taxon>Pezizomycotina</taxon>
        <taxon>Sordariomycetes</taxon>
        <taxon>Hypocreomycetidae</taxon>
        <taxon>Hypocreales</taxon>
        <taxon>Cordycipitaceae</taxon>
        <taxon>Akanthomyces</taxon>
        <taxon>Cordyceps confragosa</taxon>
    </lineage>
</organism>
<proteinExistence type="predicted"/>
<dbReference type="OrthoDB" id="4896037at2759"/>
<dbReference type="InterPro" id="IPR036259">
    <property type="entry name" value="MFS_trans_sf"/>
</dbReference>
<keyword evidence="3 6" id="KW-1133">Transmembrane helix</keyword>
<evidence type="ECO:0000256" key="4">
    <source>
        <dbReference type="ARBA" id="ARBA00023136"/>
    </source>
</evidence>
<dbReference type="GO" id="GO:0016301">
    <property type="term" value="F:kinase activity"/>
    <property type="evidence" value="ECO:0007669"/>
    <property type="project" value="UniProtKB-KW"/>
</dbReference>
<feature type="region of interest" description="Disordered" evidence="5">
    <location>
        <begin position="1"/>
        <end position="30"/>
    </location>
</feature>
<feature type="compositionally biased region" description="Low complexity" evidence="5">
    <location>
        <begin position="13"/>
        <end position="24"/>
    </location>
</feature>
<feature type="domain" description="Pyridoxamine kinase/Phosphomethylpyrimidine kinase" evidence="7">
    <location>
        <begin position="158"/>
        <end position="397"/>
    </location>
</feature>